<evidence type="ECO:0000256" key="6">
    <source>
        <dbReference type="RuleBase" id="RU000648"/>
    </source>
</evidence>
<protein>
    <recommendedName>
        <fullName evidence="6">Calsequestrin</fullName>
    </recommendedName>
</protein>
<dbReference type="FunFam" id="3.40.30.10:FF:000031">
    <property type="entry name" value="Calsequestrin"/>
    <property type="match status" value="1"/>
</dbReference>
<evidence type="ECO:0000256" key="8">
    <source>
        <dbReference type="SAM" id="SignalP"/>
    </source>
</evidence>
<comment type="similarity">
    <text evidence="2 6">Belongs to the calsequestrin family.</text>
</comment>
<dbReference type="GO" id="GO:0033018">
    <property type="term" value="C:sarcoplasmic reticulum lumen"/>
    <property type="evidence" value="ECO:0007669"/>
    <property type="project" value="UniProtKB-SubCell"/>
</dbReference>
<reference evidence="9" key="2">
    <citation type="submission" date="2025-09" db="UniProtKB">
        <authorList>
            <consortium name="Ensembl"/>
        </authorList>
    </citation>
    <scope>IDENTIFICATION</scope>
</reference>
<dbReference type="CDD" id="cd03065">
    <property type="entry name" value="PDI_b_Calsequestrin_N"/>
    <property type="match status" value="1"/>
</dbReference>
<comment type="function">
    <text evidence="6">Calsequestrin is a high-capacity, moderate affinity, calcium-binding protein and thus acts as an internal calcium store in muscle.</text>
</comment>
<dbReference type="SUPFAM" id="SSF52833">
    <property type="entry name" value="Thioredoxin-like"/>
    <property type="match status" value="3"/>
</dbReference>
<keyword evidence="10" id="KW-1185">Reference proteome</keyword>
<feature type="compositionally biased region" description="Low complexity" evidence="7">
    <location>
        <begin position="377"/>
        <end position="389"/>
    </location>
</feature>
<dbReference type="CDD" id="cd03074">
    <property type="entry name" value="PDI_b'_Calsequestrin_C"/>
    <property type="match status" value="1"/>
</dbReference>
<gene>
    <name evidence="9" type="primary">LOC107668994</name>
</gene>
<dbReference type="FunFam" id="3.40.30.10:FF:000047">
    <property type="entry name" value="Calsequestrin"/>
    <property type="match status" value="1"/>
</dbReference>
<evidence type="ECO:0000256" key="3">
    <source>
        <dbReference type="ARBA" id="ARBA00022837"/>
    </source>
</evidence>
<dbReference type="PANTHER" id="PTHR10033">
    <property type="entry name" value="CALSEQUESTRIN"/>
    <property type="match status" value="1"/>
</dbReference>
<name>A0A671LHC0_9TELE</name>
<dbReference type="InterPro" id="IPR001393">
    <property type="entry name" value="Calsequestrin"/>
</dbReference>
<evidence type="ECO:0000313" key="9">
    <source>
        <dbReference type="Ensembl" id="ENSSANP00000017714.1"/>
    </source>
</evidence>
<dbReference type="Proteomes" id="UP000472260">
    <property type="component" value="Unassembled WGS sequence"/>
</dbReference>
<dbReference type="AlphaFoldDB" id="A0A671LHC0"/>
<evidence type="ECO:0000256" key="4">
    <source>
        <dbReference type="ARBA" id="ARBA00022951"/>
    </source>
</evidence>
<dbReference type="Gene3D" id="3.40.30.10">
    <property type="entry name" value="Glutaredoxin"/>
    <property type="match status" value="3"/>
</dbReference>
<proteinExistence type="inferred from homology"/>
<keyword evidence="5" id="KW-0514">Muscle protein</keyword>
<evidence type="ECO:0000256" key="2">
    <source>
        <dbReference type="ARBA" id="ARBA00010987"/>
    </source>
</evidence>
<dbReference type="GO" id="GO:0014809">
    <property type="term" value="P:regulation of skeletal muscle contraction by regulation of release of sequestered calcium ion"/>
    <property type="evidence" value="ECO:0007669"/>
    <property type="project" value="TreeGrafter"/>
</dbReference>
<sequence>MKWNLVFLGLLLTFGQLSWGQKGMDIPEYDGKDRVHDLNAKNYKSVMKKYDVMVVYYHEHVGSSKVSQKQFQIEELALELAAQVLEDFDDEDIGIGLLDEKTDKAVAKKLGLDEADSIYIFIEDEVIEYDGELAADTLVEFLFDVIEDPVEIIDNVRELKGFHNIEEDIKLVGFFKSQKSEHAAEEFHPHIKFFATFSPKVAKSLDLKLNEVDFYEPFMDEPVVIPGKPYSEKELVEFIEDNDRPTLRKMQPHNMYEIWEDALDGEHIIAFAEEGDPDGFEFLEIVKEVAEDNTDNPNLSIVWIDPDDFPLLVPYWEKTFDIDLSSPQIGVVEVDDAESIWFDMDDGDDMPTVDELEDWLEDVLENKIDPDDDDSTVIDTDQVSHVSEL</sequence>
<dbReference type="InterPro" id="IPR041858">
    <property type="entry name" value="Calsequestrin_middle_dom"/>
</dbReference>
<dbReference type="CDD" id="cd03066">
    <property type="entry name" value="PDI_b_Calsequestrin_middle"/>
    <property type="match status" value="1"/>
</dbReference>
<feature type="region of interest" description="Disordered" evidence="7">
    <location>
        <begin position="366"/>
        <end position="389"/>
    </location>
</feature>
<evidence type="ECO:0000256" key="5">
    <source>
        <dbReference type="ARBA" id="ARBA00023179"/>
    </source>
</evidence>
<feature type="chain" id="PRO_5025430431" description="Calsequestrin" evidence="8">
    <location>
        <begin position="21"/>
        <end position="389"/>
    </location>
</feature>
<evidence type="ECO:0000313" key="10">
    <source>
        <dbReference type="Proteomes" id="UP000472260"/>
    </source>
</evidence>
<keyword evidence="3 6" id="KW-0106">Calcium</keyword>
<dbReference type="GO" id="GO:0005509">
    <property type="term" value="F:calcium ion binding"/>
    <property type="evidence" value="ECO:0007669"/>
    <property type="project" value="InterPro"/>
</dbReference>
<dbReference type="InterPro" id="IPR041859">
    <property type="entry name" value="Calsequestrin_N"/>
</dbReference>
<dbReference type="Ensembl" id="ENSSANT00000018916.1">
    <property type="protein sequence ID" value="ENSSANP00000017714.1"/>
    <property type="gene ID" value="ENSSANG00000009147.1"/>
</dbReference>
<organism evidence="9 10">
    <name type="scientific">Sinocyclocheilus anshuiensis</name>
    <dbReference type="NCBI Taxonomy" id="1608454"/>
    <lineage>
        <taxon>Eukaryota</taxon>
        <taxon>Metazoa</taxon>
        <taxon>Chordata</taxon>
        <taxon>Craniata</taxon>
        <taxon>Vertebrata</taxon>
        <taxon>Euteleostomi</taxon>
        <taxon>Actinopterygii</taxon>
        <taxon>Neopterygii</taxon>
        <taxon>Teleostei</taxon>
        <taxon>Ostariophysi</taxon>
        <taxon>Cypriniformes</taxon>
        <taxon>Cyprinidae</taxon>
        <taxon>Cyprininae</taxon>
        <taxon>Sinocyclocheilus</taxon>
    </lineage>
</organism>
<dbReference type="InterPro" id="IPR041860">
    <property type="entry name" value="Calsequestrin_C"/>
</dbReference>
<dbReference type="GO" id="GO:0030018">
    <property type="term" value="C:Z disc"/>
    <property type="evidence" value="ECO:0007669"/>
    <property type="project" value="TreeGrafter"/>
</dbReference>
<keyword evidence="8" id="KW-0732">Signal</keyword>
<reference evidence="9" key="1">
    <citation type="submission" date="2025-08" db="UniProtKB">
        <authorList>
            <consortium name="Ensembl"/>
        </authorList>
    </citation>
    <scope>IDENTIFICATION</scope>
</reference>
<accession>A0A671LHC0</accession>
<feature type="signal peptide" evidence="8">
    <location>
        <begin position="1"/>
        <end position="20"/>
    </location>
</feature>
<comment type="subcellular location">
    <subcellularLocation>
        <location evidence="1">Sarcoplasmic reticulum lumen</location>
    </subcellularLocation>
</comment>
<dbReference type="PANTHER" id="PTHR10033:SF14">
    <property type="entry name" value="CALSEQUESTRIN-1"/>
    <property type="match status" value="1"/>
</dbReference>
<dbReference type="InterPro" id="IPR036249">
    <property type="entry name" value="Thioredoxin-like_sf"/>
</dbReference>
<evidence type="ECO:0000256" key="1">
    <source>
        <dbReference type="ARBA" id="ARBA00004564"/>
    </source>
</evidence>
<dbReference type="Pfam" id="PF01216">
    <property type="entry name" value="Calsequestrin"/>
    <property type="match status" value="1"/>
</dbReference>
<dbReference type="PRINTS" id="PR00312">
    <property type="entry name" value="CALSEQUESTRN"/>
</dbReference>
<evidence type="ECO:0000256" key="7">
    <source>
        <dbReference type="SAM" id="MobiDB-lite"/>
    </source>
</evidence>
<keyword evidence="4" id="KW-0703">Sarcoplasmic reticulum</keyword>